<dbReference type="Proteomes" id="UP000295238">
    <property type="component" value="Unassembled WGS sequence"/>
</dbReference>
<keyword evidence="1" id="KW-0732">Signal</keyword>
<evidence type="ECO:0000313" key="2">
    <source>
        <dbReference type="EMBL" id="TDK36752.1"/>
    </source>
</evidence>
<gene>
    <name evidence="2" type="ORF">E2F50_07460</name>
</gene>
<accession>A0A4R5UIU0</accession>
<dbReference type="PROSITE" id="PS51257">
    <property type="entry name" value="PROKAR_LIPOPROTEIN"/>
    <property type="match status" value="1"/>
</dbReference>
<sequence>MTAKTVTVIAALFATMVSLSSCGNTIRGMGKDTANTVDATQSAGRTVNKAAKR</sequence>
<dbReference type="EMBL" id="SMTL01000002">
    <property type="protein sequence ID" value="TDK36752.1"/>
    <property type="molecule type" value="Genomic_DNA"/>
</dbReference>
<feature type="signal peptide" evidence="1">
    <location>
        <begin position="1"/>
        <end position="23"/>
    </location>
</feature>
<evidence type="ECO:0000256" key="1">
    <source>
        <dbReference type="SAM" id="SignalP"/>
    </source>
</evidence>
<dbReference type="AlphaFoldDB" id="A0A4R5UIU0"/>
<proteinExistence type="predicted"/>
<organism evidence="2 3">
    <name type="scientific">Rhizobium deserti</name>
    <dbReference type="NCBI Taxonomy" id="2547961"/>
    <lineage>
        <taxon>Bacteria</taxon>
        <taxon>Pseudomonadati</taxon>
        <taxon>Pseudomonadota</taxon>
        <taxon>Alphaproteobacteria</taxon>
        <taxon>Hyphomicrobiales</taxon>
        <taxon>Rhizobiaceae</taxon>
        <taxon>Rhizobium/Agrobacterium group</taxon>
        <taxon>Rhizobium</taxon>
    </lineage>
</organism>
<keyword evidence="3" id="KW-1185">Reference proteome</keyword>
<protein>
    <submittedName>
        <fullName evidence="2">Entericidin</fullName>
    </submittedName>
</protein>
<dbReference type="OrthoDB" id="7916802at2"/>
<evidence type="ECO:0000313" key="3">
    <source>
        <dbReference type="Proteomes" id="UP000295238"/>
    </source>
</evidence>
<name>A0A4R5UIU0_9HYPH</name>
<dbReference type="RefSeq" id="WP_133315488.1">
    <property type="nucleotide sequence ID" value="NZ_SMTL01000002.1"/>
</dbReference>
<reference evidence="2 3" key="1">
    <citation type="submission" date="2019-03" db="EMBL/GenBank/DDBJ databases">
        <title>Rhizobium sp. nov., an bacterium isolated from biocrust in Mu Us Desert.</title>
        <authorList>
            <person name="Lixiong L."/>
        </authorList>
    </citation>
    <scope>NUCLEOTIDE SEQUENCE [LARGE SCALE GENOMIC DNA]</scope>
    <source>
        <strain evidence="2 3">SPY-1</strain>
    </source>
</reference>
<feature type="chain" id="PRO_5020269861" evidence="1">
    <location>
        <begin position="24"/>
        <end position="53"/>
    </location>
</feature>
<comment type="caution">
    <text evidence="2">The sequence shown here is derived from an EMBL/GenBank/DDBJ whole genome shotgun (WGS) entry which is preliminary data.</text>
</comment>